<accession>A0A1D7TK24</accession>
<evidence type="ECO:0000313" key="2">
    <source>
        <dbReference type="EMBL" id="AOO65254.1"/>
    </source>
</evidence>
<dbReference type="KEGG" id="shal:SHALO_1479"/>
<sequence>MQGNLFEDLKSLKDKMNQEEKNTKEQLIVEQKEEKEKKLHVQFEKFMQNSGVRKLH</sequence>
<protein>
    <submittedName>
        <fullName evidence="2">Uncharacterized protein</fullName>
    </submittedName>
</protein>
<reference evidence="3" key="1">
    <citation type="submission" date="2016-08" db="EMBL/GenBank/DDBJ databases">
        <title>Complete genome sequence of the organohalide-respiring Epsilonproteobacterium Sulfurospirillum halorespirans.</title>
        <authorList>
            <person name="Goris T."/>
            <person name="Zimmermann J."/>
            <person name="Schenz B."/>
            <person name="Lemos M."/>
            <person name="Hackermueller J."/>
            <person name="Diekert G."/>
        </authorList>
    </citation>
    <scope>NUCLEOTIDE SEQUENCE [LARGE SCALE GENOMIC DNA]</scope>
    <source>
        <strain>DSM 13726</strain>
        <strain evidence="3">PCE-M2</strain>
    </source>
</reference>
<organism evidence="2 3">
    <name type="scientific">Sulfurospirillum halorespirans DSM 13726</name>
    <dbReference type="NCBI Taxonomy" id="1193502"/>
    <lineage>
        <taxon>Bacteria</taxon>
        <taxon>Pseudomonadati</taxon>
        <taxon>Campylobacterota</taxon>
        <taxon>Epsilonproteobacteria</taxon>
        <taxon>Campylobacterales</taxon>
        <taxon>Sulfurospirillaceae</taxon>
        <taxon>Sulfurospirillum</taxon>
    </lineage>
</organism>
<gene>
    <name evidence="2" type="ORF">SHALO_1479</name>
</gene>
<proteinExistence type="predicted"/>
<dbReference type="Proteomes" id="UP000094609">
    <property type="component" value="Chromosome"/>
</dbReference>
<name>A0A1D7TK24_9BACT</name>
<dbReference type="PATRIC" id="fig|1193502.14.peg.1498"/>
<feature type="compositionally biased region" description="Basic and acidic residues" evidence="1">
    <location>
        <begin position="7"/>
        <end position="24"/>
    </location>
</feature>
<dbReference type="RefSeq" id="WP_168156748.1">
    <property type="nucleotide sequence ID" value="NZ_CP017111.1"/>
</dbReference>
<dbReference type="STRING" id="1193502.SHALO_1479"/>
<evidence type="ECO:0000313" key="3">
    <source>
        <dbReference type="Proteomes" id="UP000094609"/>
    </source>
</evidence>
<keyword evidence="3" id="KW-1185">Reference proteome</keyword>
<dbReference type="AlphaFoldDB" id="A0A1D7TK24"/>
<evidence type="ECO:0000256" key="1">
    <source>
        <dbReference type="SAM" id="MobiDB-lite"/>
    </source>
</evidence>
<dbReference type="EMBL" id="CP017111">
    <property type="protein sequence ID" value="AOO65254.1"/>
    <property type="molecule type" value="Genomic_DNA"/>
</dbReference>
<feature type="region of interest" description="Disordered" evidence="1">
    <location>
        <begin position="1"/>
        <end position="24"/>
    </location>
</feature>